<proteinExistence type="inferred from homology"/>
<dbReference type="SUPFAM" id="SSF53850">
    <property type="entry name" value="Periplasmic binding protein-like II"/>
    <property type="match status" value="1"/>
</dbReference>
<dbReference type="AlphaFoldDB" id="A0A2W0EP53"/>
<dbReference type="SUPFAM" id="SSF46785">
    <property type="entry name" value="Winged helix' DNA-binding domain"/>
    <property type="match status" value="1"/>
</dbReference>
<dbReference type="OrthoDB" id="8720143at2"/>
<dbReference type="InterPro" id="IPR000847">
    <property type="entry name" value="LysR_HTH_N"/>
</dbReference>
<keyword evidence="4" id="KW-0804">Transcription</keyword>
<dbReference type="InterPro" id="IPR005119">
    <property type="entry name" value="LysR_subst-bd"/>
</dbReference>
<dbReference type="InterPro" id="IPR050389">
    <property type="entry name" value="LysR-type_TF"/>
</dbReference>
<dbReference type="Gene3D" id="1.10.10.10">
    <property type="entry name" value="Winged helix-like DNA-binding domain superfamily/Winged helix DNA-binding domain"/>
    <property type="match status" value="1"/>
</dbReference>
<evidence type="ECO:0000256" key="3">
    <source>
        <dbReference type="ARBA" id="ARBA00023125"/>
    </source>
</evidence>
<evidence type="ECO:0000313" key="7">
    <source>
        <dbReference type="Proteomes" id="UP000247437"/>
    </source>
</evidence>
<dbReference type="EMBL" id="PDLL01000475">
    <property type="protein sequence ID" value="PYY67538.1"/>
    <property type="molecule type" value="Genomic_DNA"/>
</dbReference>
<evidence type="ECO:0000259" key="5">
    <source>
        <dbReference type="PROSITE" id="PS50931"/>
    </source>
</evidence>
<sequence length="311" mass="34523">MRYRRLDLNLLVALDALLSECSVSRAAERLCLGQSATSSALGRLREHFNDPLLVQVGRRLEPTALGLALLPKVREALALTREIVDAPVNFEPASCNRHFTLVASDYVAGVLLPAVSLQLARIAPGVRLSLRDMPVPRDGDVVSEALDYRRSDCVIVPQGRLNPAYPHIPLMTDQLCCIVCAGQPRFAEGLSLADYCGAQHVVREFADGRNLAMDAAHLQELGIERRVAVALESFVLMPEFIVGTERIATVFRRQAQRFAQHYPLRIHPAPLAFPDAVQVLQWHPYQDHDPAMLWFRGLLSEQAALLDQRAT</sequence>
<dbReference type="Gene3D" id="3.40.190.10">
    <property type="entry name" value="Periplasmic binding protein-like II"/>
    <property type="match status" value="2"/>
</dbReference>
<comment type="similarity">
    <text evidence="1">Belongs to the LysR transcriptional regulatory family.</text>
</comment>
<dbReference type="InterPro" id="IPR036388">
    <property type="entry name" value="WH-like_DNA-bd_sf"/>
</dbReference>
<keyword evidence="3" id="KW-0238">DNA-binding</keyword>
<evidence type="ECO:0000256" key="4">
    <source>
        <dbReference type="ARBA" id="ARBA00023163"/>
    </source>
</evidence>
<gene>
    <name evidence="6" type="ORF">CRX42_26505</name>
</gene>
<keyword evidence="2" id="KW-0805">Transcription regulation</keyword>
<dbReference type="RefSeq" id="WP_110662104.1">
    <property type="nucleotide sequence ID" value="NZ_PDLL01000475.1"/>
</dbReference>
<dbReference type="PANTHER" id="PTHR30118">
    <property type="entry name" value="HTH-TYPE TRANSCRIPTIONAL REGULATOR LEUO-RELATED"/>
    <property type="match status" value="1"/>
</dbReference>
<dbReference type="GO" id="GO:0003700">
    <property type="term" value="F:DNA-binding transcription factor activity"/>
    <property type="evidence" value="ECO:0007669"/>
    <property type="project" value="InterPro"/>
</dbReference>
<evidence type="ECO:0000313" key="6">
    <source>
        <dbReference type="EMBL" id="PYY67538.1"/>
    </source>
</evidence>
<reference evidence="6 7" key="1">
    <citation type="journal article" date="2018" name="Appl. Microbiol. Biotechnol.">
        <title>Characterization of the caprolactam degradation pathway in Pseudomonas jessenii using mass spectrometry-based proteomics.</title>
        <authorList>
            <person name="Otzen M."/>
            <person name="Palacio C."/>
            <person name="Janssen D.B."/>
        </authorList>
    </citation>
    <scope>NUCLEOTIDE SEQUENCE [LARGE SCALE GENOMIC DNA]</scope>
    <source>
        <strain evidence="6 7">GO3</strain>
    </source>
</reference>
<protein>
    <submittedName>
        <fullName evidence="6">LysR family transcriptional regulator</fullName>
    </submittedName>
</protein>
<accession>A0A2W0EP53</accession>
<dbReference type="GO" id="GO:0003677">
    <property type="term" value="F:DNA binding"/>
    <property type="evidence" value="ECO:0007669"/>
    <property type="project" value="UniProtKB-KW"/>
</dbReference>
<dbReference type="PROSITE" id="PS50931">
    <property type="entry name" value="HTH_LYSR"/>
    <property type="match status" value="1"/>
</dbReference>
<dbReference type="Pfam" id="PF03466">
    <property type="entry name" value="LysR_substrate"/>
    <property type="match status" value="1"/>
</dbReference>
<dbReference type="PANTHER" id="PTHR30118:SF6">
    <property type="entry name" value="HTH-TYPE TRANSCRIPTIONAL REGULATOR LEUO"/>
    <property type="match status" value="1"/>
</dbReference>
<evidence type="ECO:0000256" key="1">
    <source>
        <dbReference type="ARBA" id="ARBA00009437"/>
    </source>
</evidence>
<organism evidence="6 7">
    <name type="scientific">Pseudomonas jessenii</name>
    <dbReference type="NCBI Taxonomy" id="77298"/>
    <lineage>
        <taxon>Bacteria</taxon>
        <taxon>Pseudomonadati</taxon>
        <taxon>Pseudomonadota</taxon>
        <taxon>Gammaproteobacteria</taxon>
        <taxon>Pseudomonadales</taxon>
        <taxon>Pseudomonadaceae</taxon>
        <taxon>Pseudomonas</taxon>
    </lineage>
</organism>
<evidence type="ECO:0000256" key="2">
    <source>
        <dbReference type="ARBA" id="ARBA00023015"/>
    </source>
</evidence>
<comment type="caution">
    <text evidence="6">The sequence shown here is derived from an EMBL/GenBank/DDBJ whole genome shotgun (WGS) entry which is preliminary data.</text>
</comment>
<dbReference type="Pfam" id="PF00126">
    <property type="entry name" value="HTH_1"/>
    <property type="match status" value="1"/>
</dbReference>
<dbReference type="Proteomes" id="UP000247437">
    <property type="component" value="Unassembled WGS sequence"/>
</dbReference>
<feature type="domain" description="HTH lysR-type" evidence="5">
    <location>
        <begin position="6"/>
        <end position="63"/>
    </location>
</feature>
<name>A0A2W0EP53_PSEJE</name>
<dbReference type="InterPro" id="IPR036390">
    <property type="entry name" value="WH_DNA-bd_sf"/>
</dbReference>